<evidence type="ECO:0000256" key="2">
    <source>
        <dbReference type="ARBA" id="ARBA00023242"/>
    </source>
</evidence>
<feature type="region of interest" description="Disordered" evidence="3">
    <location>
        <begin position="323"/>
        <end position="343"/>
    </location>
</feature>
<dbReference type="InterPro" id="IPR018287">
    <property type="entry name" value="Hap4_TF_heteromerisation"/>
</dbReference>
<dbReference type="RefSeq" id="XP_022458469.1">
    <property type="nucleotide sequence ID" value="XM_022602690.1"/>
</dbReference>
<keyword evidence="2" id="KW-0539">Nucleus</keyword>
<gene>
    <name evidence="5" type="ORF">KUCA_T00002438001</name>
</gene>
<dbReference type="HOGENOM" id="CLU_014054_1_0_1"/>
<dbReference type="PROSITE" id="PS00036">
    <property type="entry name" value="BZIP_BASIC"/>
    <property type="match status" value="1"/>
</dbReference>
<dbReference type="STRING" id="1382522.W6MJK9"/>
<dbReference type="Gene3D" id="1.20.5.170">
    <property type="match status" value="1"/>
</dbReference>
<dbReference type="EMBL" id="HG793127">
    <property type="protein sequence ID" value="CDK26466.1"/>
    <property type="molecule type" value="Genomic_DNA"/>
</dbReference>
<dbReference type="GO" id="GO:0001228">
    <property type="term" value="F:DNA-binding transcription activator activity, RNA polymerase II-specific"/>
    <property type="evidence" value="ECO:0007669"/>
    <property type="project" value="TreeGrafter"/>
</dbReference>
<dbReference type="Proteomes" id="UP000019384">
    <property type="component" value="Unassembled WGS sequence"/>
</dbReference>
<dbReference type="PANTHER" id="PTHR40621:SF7">
    <property type="entry name" value="BZIP DOMAIN-CONTAINING PROTEIN"/>
    <property type="match status" value="1"/>
</dbReference>
<dbReference type="OrthoDB" id="5374328at2759"/>
<evidence type="ECO:0000313" key="6">
    <source>
        <dbReference type="Proteomes" id="UP000019384"/>
    </source>
</evidence>
<dbReference type="Pfam" id="PF10297">
    <property type="entry name" value="Hap4_Hap_bind"/>
    <property type="match status" value="1"/>
</dbReference>
<evidence type="ECO:0000259" key="4">
    <source>
        <dbReference type="PROSITE" id="PS00036"/>
    </source>
</evidence>
<evidence type="ECO:0000256" key="3">
    <source>
        <dbReference type="SAM" id="MobiDB-lite"/>
    </source>
</evidence>
<dbReference type="InterPro" id="IPR046347">
    <property type="entry name" value="bZIP_sf"/>
</dbReference>
<dbReference type="GeneID" id="34519857"/>
<keyword evidence="6" id="KW-1185">Reference proteome</keyword>
<reference evidence="5" key="2">
    <citation type="submission" date="2014-02" db="EMBL/GenBank/DDBJ databases">
        <title>Complete DNA sequence of /Kuraishia capsulata/ illustrates novel genomic features among budding yeasts (/Saccharomycotina/).</title>
        <authorList>
            <person name="Morales L."/>
            <person name="Noel B."/>
            <person name="Porcel B."/>
            <person name="Marcet-Houben M."/>
            <person name="Hullo M-F."/>
            <person name="Sacerdot C."/>
            <person name="Tekaia F."/>
            <person name="Leh-Louis V."/>
            <person name="Despons L."/>
            <person name="Khanna V."/>
            <person name="Aury J-M."/>
            <person name="Barbe V."/>
            <person name="Couloux A."/>
            <person name="Labadie K."/>
            <person name="Pelletier E."/>
            <person name="Souciet J-L."/>
            <person name="Boekhout T."/>
            <person name="Gabaldon T."/>
            <person name="Wincker P."/>
            <person name="Dujon B."/>
        </authorList>
    </citation>
    <scope>NUCLEOTIDE SEQUENCE</scope>
    <source>
        <strain evidence="5">CBS 1993</strain>
    </source>
</reference>
<sequence>MSASIAPRADVKITKIVTSKEWVLPPRPKPGRKPSIDTPATKRKAQNRAAQRAFRERRANRVSELETKIMEMEKESSIREGLMNNQIKMLTNENGRLCKMIQDLQMKLSRAGASPLQQVSPAPSMSNDSPKASDDCAICTKEVCICDTIGLKGTVERKVEHVINTFRPVEEVINNFKPVASVPLKRRKREEETEIDFTSKFMKKPKSETPRSEFKKPEAKIPDQGELFTKTTVEEFTQCGFCSDDSPCVCREVAKENAKYQQTLKTLPPIMYQGASRKEQDSKMPKLKNLMEPSACTGNPGTCQQCQRDPMSSLFCTTLASKESNMRSEPMPEPVRTSSRSGSVDDYIPCSDAYKALAKHENFKNANITGVIGKLNTRGMLVDAGSVANVLRELDRKFSNE</sequence>
<dbReference type="GO" id="GO:0090575">
    <property type="term" value="C:RNA polymerase II transcription regulator complex"/>
    <property type="evidence" value="ECO:0007669"/>
    <property type="project" value="TreeGrafter"/>
</dbReference>
<protein>
    <recommendedName>
        <fullName evidence="4">BZIP domain-containing protein</fullName>
    </recommendedName>
</protein>
<accession>W6MJK9</accession>
<dbReference type="GO" id="GO:0000976">
    <property type="term" value="F:transcription cis-regulatory region binding"/>
    <property type="evidence" value="ECO:0007669"/>
    <property type="project" value="InterPro"/>
</dbReference>
<name>W6MJK9_9ASCO</name>
<dbReference type="SUPFAM" id="SSF57959">
    <property type="entry name" value="Leucine zipper domain"/>
    <property type="match status" value="1"/>
</dbReference>
<dbReference type="SMART" id="SM00338">
    <property type="entry name" value="BRLZ"/>
    <property type="match status" value="1"/>
</dbReference>
<dbReference type="AlphaFoldDB" id="W6MJK9"/>
<reference evidence="5" key="1">
    <citation type="submission" date="2013-12" db="EMBL/GenBank/DDBJ databases">
        <authorList>
            <person name="Genoscope - CEA"/>
        </authorList>
    </citation>
    <scope>NUCLEOTIDE SEQUENCE</scope>
    <source>
        <strain evidence="5">CBS 1993</strain>
    </source>
</reference>
<evidence type="ECO:0000313" key="5">
    <source>
        <dbReference type="EMBL" id="CDK26466.1"/>
    </source>
</evidence>
<proteinExistence type="predicted"/>
<dbReference type="PANTHER" id="PTHR40621">
    <property type="entry name" value="TRANSCRIPTION FACTOR KAPC-RELATED"/>
    <property type="match status" value="1"/>
</dbReference>
<feature type="domain" description="BZIP" evidence="4">
    <location>
        <begin position="42"/>
        <end position="57"/>
    </location>
</feature>
<organism evidence="5 6">
    <name type="scientific">Kuraishia capsulata CBS 1993</name>
    <dbReference type="NCBI Taxonomy" id="1382522"/>
    <lineage>
        <taxon>Eukaryota</taxon>
        <taxon>Fungi</taxon>
        <taxon>Dikarya</taxon>
        <taxon>Ascomycota</taxon>
        <taxon>Saccharomycotina</taxon>
        <taxon>Pichiomycetes</taxon>
        <taxon>Pichiales</taxon>
        <taxon>Pichiaceae</taxon>
        <taxon>Kuraishia</taxon>
    </lineage>
</organism>
<dbReference type="InterPro" id="IPR050936">
    <property type="entry name" value="AP-1-like"/>
</dbReference>
<evidence type="ECO:0000256" key="1">
    <source>
        <dbReference type="ARBA" id="ARBA00004123"/>
    </source>
</evidence>
<comment type="subcellular location">
    <subcellularLocation>
        <location evidence="1">Nucleus</location>
    </subcellularLocation>
</comment>
<feature type="region of interest" description="Disordered" evidence="3">
    <location>
        <begin position="22"/>
        <end position="59"/>
    </location>
</feature>
<dbReference type="CDD" id="cd14688">
    <property type="entry name" value="bZIP_YAP"/>
    <property type="match status" value="1"/>
</dbReference>
<dbReference type="InterPro" id="IPR004827">
    <property type="entry name" value="bZIP"/>
</dbReference>